<dbReference type="PROSITE" id="PS50011">
    <property type="entry name" value="PROTEIN_KINASE_DOM"/>
    <property type="match status" value="1"/>
</dbReference>
<dbReference type="Pfam" id="PF01636">
    <property type="entry name" value="APH"/>
    <property type="match status" value="1"/>
</dbReference>
<sequence>MNYLFRKTITDWNSWGAVFQSIEDFRELIKEIFIRENLTGYEQISHLTPGSNAVFKVGSYVIKIFAPTESSANTDYYYHAELTAMKRAIAKGINTPRVIAASYIQDKYLFRYIIMDYIKGKEAGRVLKDCSIDKKVSFVHELKTNLQKINRRPNNFVDGNDLIKRAIHNEKWSPYPESVKKQIYDVLTDLQIENMVYVHGDLTAENVMIDEEESLYIIDFADSTIAPVEYEYPPIIMDLFDFDRDLTLEFMKGMELEEFIDRLFVGTLLHEFGAFIIKDFWDRCTSKKVEELTDIFEIKALMFDKLKN</sequence>
<dbReference type="InterPro" id="IPR002575">
    <property type="entry name" value="Aminoglycoside_PTrfase"/>
</dbReference>
<dbReference type="RefSeq" id="WP_343800646.1">
    <property type="nucleotide sequence ID" value="NZ_BAAADJ010000053.1"/>
</dbReference>
<organism evidence="2 3">
    <name type="scientific">Bacillus carboniphilus</name>
    <dbReference type="NCBI Taxonomy" id="86663"/>
    <lineage>
        <taxon>Bacteria</taxon>
        <taxon>Bacillati</taxon>
        <taxon>Bacillota</taxon>
        <taxon>Bacilli</taxon>
        <taxon>Bacillales</taxon>
        <taxon>Bacillaceae</taxon>
        <taxon>Bacillus</taxon>
    </lineage>
</organism>
<dbReference type="PROSITE" id="PS00109">
    <property type="entry name" value="PROTEIN_KINASE_TYR"/>
    <property type="match status" value="1"/>
</dbReference>
<keyword evidence="3" id="KW-1185">Reference proteome</keyword>
<dbReference type="EMBL" id="BAAADJ010000053">
    <property type="protein sequence ID" value="GAA0338118.1"/>
    <property type="molecule type" value="Genomic_DNA"/>
</dbReference>
<proteinExistence type="predicted"/>
<dbReference type="InterPro" id="IPR000719">
    <property type="entry name" value="Prot_kinase_dom"/>
</dbReference>
<evidence type="ECO:0000313" key="2">
    <source>
        <dbReference type="EMBL" id="GAA0338118.1"/>
    </source>
</evidence>
<protein>
    <recommendedName>
        <fullName evidence="1">Protein kinase domain-containing protein</fullName>
    </recommendedName>
</protein>
<dbReference type="InterPro" id="IPR011009">
    <property type="entry name" value="Kinase-like_dom_sf"/>
</dbReference>
<evidence type="ECO:0000313" key="3">
    <source>
        <dbReference type="Proteomes" id="UP001500782"/>
    </source>
</evidence>
<dbReference type="SUPFAM" id="SSF56112">
    <property type="entry name" value="Protein kinase-like (PK-like)"/>
    <property type="match status" value="1"/>
</dbReference>
<feature type="domain" description="Protein kinase" evidence="1">
    <location>
        <begin position="4"/>
        <end position="308"/>
    </location>
</feature>
<comment type="caution">
    <text evidence="2">The sequence shown here is derived from an EMBL/GenBank/DDBJ whole genome shotgun (WGS) entry which is preliminary data.</text>
</comment>
<dbReference type="Proteomes" id="UP001500782">
    <property type="component" value="Unassembled WGS sequence"/>
</dbReference>
<dbReference type="PANTHER" id="PTHR21310">
    <property type="entry name" value="AMINOGLYCOSIDE PHOSPHOTRANSFERASE-RELATED-RELATED"/>
    <property type="match status" value="1"/>
</dbReference>
<gene>
    <name evidence="2" type="ORF">GCM10008967_30500</name>
</gene>
<dbReference type="InterPro" id="IPR051678">
    <property type="entry name" value="AGP_Transferase"/>
</dbReference>
<reference evidence="2 3" key="1">
    <citation type="journal article" date="2019" name="Int. J. Syst. Evol. Microbiol.">
        <title>The Global Catalogue of Microorganisms (GCM) 10K type strain sequencing project: providing services to taxonomists for standard genome sequencing and annotation.</title>
        <authorList>
            <consortium name="The Broad Institute Genomics Platform"/>
            <consortium name="The Broad Institute Genome Sequencing Center for Infectious Disease"/>
            <person name="Wu L."/>
            <person name="Ma J."/>
        </authorList>
    </citation>
    <scope>NUCLEOTIDE SEQUENCE [LARGE SCALE GENOMIC DNA]</scope>
    <source>
        <strain evidence="2 3">JCM 9731</strain>
    </source>
</reference>
<evidence type="ECO:0000259" key="1">
    <source>
        <dbReference type="PROSITE" id="PS50011"/>
    </source>
</evidence>
<name>A0ABN0WHN4_9BACI</name>
<accession>A0ABN0WHN4</accession>
<dbReference type="InterPro" id="IPR008266">
    <property type="entry name" value="Tyr_kinase_AS"/>
</dbReference>
<dbReference type="Gene3D" id="1.10.510.10">
    <property type="entry name" value="Transferase(Phosphotransferase) domain 1"/>
    <property type="match status" value="1"/>
</dbReference>